<reference evidence="1" key="1">
    <citation type="journal article" date="2015" name="Nature">
        <title>Complex archaea that bridge the gap between prokaryotes and eukaryotes.</title>
        <authorList>
            <person name="Spang A."/>
            <person name="Saw J.H."/>
            <person name="Jorgensen S.L."/>
            <person name="Zaremba-Niedzwiedzka K."/>
            <person name="Martijn J."/>
            <person name="Lind A.E."/>
            <person name="van Eijk R."/>
            <person name="Schleper C."/>
            <person name="Guy L."/>
            <person name="Ettema T.J."/>
        </authorList>
    </citation>
    <scope>NUCLEOTIDE SEQUENCE</scope>
</reference>
<evidence type="ECO:0000313" key="1">
    <source>
        <dbReference type="EMBL" id="KKK97945.1"/>
    </source>
</evidence>
<sequence>MTERQLRWWWGHYSKTLFGGRIPKPETIHFRDEVHPNIARTWARKTTDVKSGKISWSVKEVCFNPRIKWALRLVLLTIIHEQNHVLCHIKNGRFVGGHGARYAATLPKKAAQELLRLTL</sequence>
<proteinExistence type="predicted"/>
<dbReference type="EMBL" id="LAZR01045827">
    <property type="protein sequence ID" value="KKK97945.1"/>
    <property type="molecule type" value="Genomic_DNA"/>
</dbReference>
<accession>A0A0F9AI40</accession>
<evidence type="ECO:0008006" key="2">
    <source>
        <dbReference type="Google" id="ProtNLM"/>
    </source>
</evidence>
<comment type="caution">
    <text evidence="1">The sequence shown here is derived from an EMBL/GenBank/DDBJ whole genome shotgun (WGS) entry which is preliminary data.</text>
</comment>
<protein>
    <recommendedName>
        <fullName evidence="2">SprT-like domain-containing protein</fullName>
    </recommendedName>
</protein>
<organism evidence="1">
    <name type="scientific">marine sediment metagenome</name>
    <dbReference type="NCBI Taxonomy" id="412755"/>
    <lineage>
        <taxon>unclassified sequences</taxon>
        <taxon>metagenomes</taxon>
        <taxon>ecological metagenomes</taxon>
    </lineage>
</organism>
<gene>
    <name evidence="1" type="ORF">LCGC14_2647670</name>
</gene>
<dbReference type="AlphaFoldDB" id="A0A0F9AI40"/>
<name>A0A0F9AI40_9ZZZZ</name>